<dbReference type="InterPro" id="IPR012677">
    <property type="entry name" value="Nucleotide-bd_a/b_plait_sf"/>
</dbReference>
<feature type="region of interest" description="Disordered" evidence="1">
    <location>
        <begin position="139"/>
        <end position="178"/>
    </location>
</feature>
<dbReference type="PANTHER" id="PTHR45098">
    <property type="entry name" value="DNAJ DOMAIN CONTAINING PROTEIN, EXPRESSED"/>
    <property type="match status" value="1"/>
</dbReference>
<protein>
    <recommendedName>
        <fullName evidence="2">J domain-containing protein</fullName>
    </recommendedName>
</protein>
<dbReference type="InterPro" id="IPR035979">
    <property type="entry name" value="RBD_domain_sf"/>
</dbReference>
<dbReference type="InterPro" id="IPR000504">
    <property type="entry name" value="RRM_dom"/>
</dbReference>
<dbReference type="Pfam" id="PF00076">
    <property type="entry name" value="RRM_1"/>
    <property type="match status" value="1"/>
</dbReference>
<dbReference type="SUPFAM" id="SSF46565">
    <property type="entry name" value="Chaperone J-domain"/>
    <property type="match status" value="1"/>
</dbReference>
<sequence>MEEFVDHYIVLGLPSGKEAQNLSEKEISKAYRLKALYLHPDKRRDDPDAHEKFQRLKTSYEVLKDEKARKLFDDLLRIQREKQHKKSQVDSKRRKMMSDLEEREQRSGFAPSHAAARPYDEEERIARKLKEEVDRIRAQHAKKRGGFETPPESGGDDVKRGGEDRSGSGGGGGASVQLDKERMLKVSWETIGEGYTAGRLREVFSEFGEVEDVVIRSTKKKCSALIVMATKDGAVAATRTLCGDLSNPLLVVPLQRAAQTDFQTAKKSAEAEPQSNIVGAGYQAYEDQVMERLKKVSFYSKHSFIEVVGVATGRSGVVCTGEVWTAESWRNEDWFSDWWTGEMWTGYLRSIDGEVWTGELWSGDFYMGEMWSGDFRGSGFKNRSMKFEEDLRGQQILHVGEPITTEVI</sequence>
<keyword evidence="4" id="KW-1185">Reference proteome</keyword>
<reference evidence="3 4" key="1">
    <citation type="journal article" date="2020" name="BMC Genomics">
        <title>Intraspecific diversification of the crop wild relative Brassica cretica Lam. using demographic model selection.</title>
        <authorList>
            <person name="Kioukis A."/>
            <person name="Michalopoulou V.A."/>
            <person name="Briers L."/>
            <person name="Pirintsos S."/>
            <person name="Studholme D.J."/>
            <person name="Pavlidis P."/>
            <person name="Sarris P.F."/>
        </authorList>
    </citation>
    <scope>NUCLEOTIDE SEQUENCE [LARGE SCALE GENOMIC DNA]</scope>
    <source>
        <strain evidence="4">cv. PFS-1207/04</strain>
    </source>
</reference>
<name>A0ABQ7E9N6_BRACR</name>
<dbReference type="PROSITE" id="PS50076">
    <property type="entry name" value="DNAJ_2"/>
    <property type="match status" value="1"/>
</dbReference>
<dbReference type="PROSITE" id="PS00636">
    <property type="entry name" value="DNAJ_1"/>
    <property type="match status" value="1"/>
</dbReference>
<accession>A0ABQ7E9N6</accession>
<evidence type="ECO:0000259" key="2">
    <source>
        <dbReference type="PROSITE" id="PS50076"/>
    </source>
</evidence>
<dbReference type="CDD" id="cd12429">
    <property type="entry name" value="RRM_DNAJC17"/>
    <property type="match status" value="1"/>
</dbReference>
<dbReference type="Gene3D" id="1.10.287.110">
    <property type="entry name" value="DnaJ domain"/>
    <property type="match status" value="1"/>
</dbReference>
<proteinExistence type="predicted"/>
<evidence type="ECO:0000256" key="1">
    <source>
        <dbReference type="SAM" id="MobiDB-lite"/>
    </source>
</evidence>
<feature type="compositionally biased region" description="Basic and acidic residues" evidence="1">
    <location>
        <begin position="156"/>
        <end position="166"/>
    </location>
</feature>
<dbReference type="InterPro" id="IPR034254">
    <property type="entry name" value="DNAJC17_RRM"/>
</dbReference>
<dbReference type="Proteomes" id="UP000266723">
    <property type="component" value="Unassembled WGS sequence"/>
</dbReference>
<dbReference type="InterPro" id="IPR001623">
    <property type="entry name" value="DnaJ_domain"/>
</dbReference>
<dbReference type="InterPro" id="IPR036869">
    <property type="entry name" value="J_dom_sf"/>
</dbReference>
<dbReference type="PRINTS" id="PR00625">
    <property type="entry name" value="JDOMAIN"/>
</dbReference>
<dbReference type="SMART" id="SM00271">
    <property type="entry name" value="DnaJ"/>
    <property type="match status" value="1"/>
</dbReference>
<evidence type="ECO:0000313" key="4">
    <source>
        <dbReference type="Proteomes" id="UP000266723"/>
    </source>
</evidence>
<dbReference type="CDD" id="cd06257">
    <property type="entry name" value="DnaJ"/>
    <property type="match status" value="1"/>
</dbReference>
<comment type="caution">
    <text evidence="3">The sequence shown here is derived from an EMBL/GenBank/DDBJ whole genome shotgun (WGS) entry which is preliminary data.</text>
</comment>
<dbReference type="SUPFAM" id="SSF54928">
    <property type="entry name" value="RNA-binding domain, RBD"/>
    <property type="match status" value="1"/>
</dbReference>
<dbReference type="PANTHER" id="PTHR45098:SF1">
    <property type="entry name" value="DNAJ DOMAIN CONTAINING PROTEIN, EXPRESSED"/>
    <property type="match status" value="1"/>
</dbReference>
<gene>
    <name evidence="3" type="ORF">DY000_02026205</name>
</gene>
<dbReference type="Gene3D" id="3.30.70.330">
    <property type="match status" value="1"/>
</dbReference>
<feature type="domain" description="J" evidence="2">
    <location>
        <begin position="6"/>
        <end position="76"/>
    </location>
</feature>
<evidence type="ECO:0000313" key="3">
    <source>
        <dbReference type="EMBL" id="KAF3593345.1"/>
    </source>
</evidence>
<dbReference type="Pfam" id="PF00226">
    <property type="entry name" value="DnaJ"/>
    <property type="match status" value="1"/>
</dbReference>
<organism evidence="3 4">
    <name type="scientific">Brassica cretica</name>
    <name type="common">Mustard</name>
    <dbReference type="NCBI Taxonomy" id="69181"/>
    <lineage>
        <taxon>Eukaryota</taxon>
        <taxon>Viridiplantae</taxon>
        <taxon>Streptophyta</taxon>
        <taxon>Embryophyta</taxon>
        <taxon>Tracheophyta</taxon>
        <taxon>Spermatophyta</taxon>
        <taxon>Magnoliopsida</taxon>
        <taxon>eudicotyledons</taxon>
        <taxon>Gunneridae</taxon>
        <taxon>Pentapetalae</taxon>
        <taxon>rosids</taxon>
        <taxon>malvids</taxon>
        <taxon>Brassicales</taxon>
        <taxon>Brassicaceae</taxon>
        <taxon>Brassiceae</taxon>
        <taxon>Brassica</taxon>
    </lineage>
</organism>
<dbReference type="InterPro" id="IPR018253">
    <property type="entry name" value="DnaJ_domain_CS"/>
</dbReference>
<feature type="compositionally biased region" description="Basic and acidic residues" evidence="1">
    <location>
        <begin position="82"/>
        <end position="106"/>
    </location>
</feature>
<dbReference type="EMBL" id="QGKV02000299">
    <property type="protein sequence ID" value="KAF3593345.1"/>
    <property type="molecule type" value="Genomic_DNA"/>
</dbReference>
<feature type="region of interest" description="Disordered" evidence="1">
    <location>
        <begin position="82"/>
        <end position="121"/>
    </location>
</feature>